<keyword evidence="2" id="KW-1185">Reference proteome</keyword>
<sequence length="125" mass="14196">MTTQGKGTMIALKSLHENLTESISCGPFNISPLSAMEYNKEFLNSLRSLTELCKDKEMGFCVKFECSSMSQTNRNSSFGILTRASNHHIPRVVCLPWHRRFLLQSYDNAVTRARSWRSLISSSCK</sequence>
<accession>A0ACC2DZ30</accession>
<organism evidence="1 2">
    <name type="scientific">Diphasiastrum complanatum</name>
    <name type="common">Issler's clubmoss</name>
    <name type="synonym">Lycopodium complanatum</name>
    <dbReference type="NCBI Taxonomy" id="34168"/>
    <lineage>
        <taxon>Eukaryota</taxon>
        <taxon>Viridiplantae</taxon>
        <taxon>Streptophyta</taxon>
        <taxon>Embryophyta</taxon>
        <taxon>Tracheophyta</taxon>
        <taxon>Lycopodiopsida</taxon>
        <taxon>Lycopodiales</taxon>
        <taxon>Lycopodiaceae</taxon>
        <taxon>Lycopodioideae</taxon>
        <taxon>Diphasiastrum</taxon>
    </lineage>
</organism>
<reference evidence="2" key="1">
    <citation type="journal article" date="2024" name="Proc. Natl. Acad. Sci. U.S.A.">
        <title>Extraordinary preservation of gene collinearity over three hundred million years revealed in homosporous lycophytes.</title>
        <authorList>
            <person name="Li C."/>
            <person name="Wickell D."/>
            <person name="Kuo L.Y."/>
            <person name="Chen X."/>
            <person name="Nie B."/>
            <person name="Liao X."/>
            <person name="Peng D."/>
            <person name="Ji J."/>
            <person name="Jenkins J."/>
            <person name="Williams M."/>
            <person name="Shu S."/>
            <person name="Plott C."/>
            <person name="Barry K."/>
            <person name="Rajasekar S."/>
            <person name="Grimwood J."/>
            <person name="Han X."/>
            <person name="Sun S."/>
            <person name="Hou Z."/>
            <person name="He W."/>
            <person name="Dai G."/>
            <person name="Sun C."/>
            <person name="Schmutz J."/>
            <person name="Leebens-Mack J.H."/>
            <person name="Li F.W."/>
            <person name="Wang L."/>
        </authorList>
    </citation>
    <scope>NUCLEOTIDE SEQUENCE [LARGE SCALE GENOMIC DNA]</scope>
    <source>
        <strain evidence="2">cv. PW_Plant_1</strain>
    </source>
</reference>
<proteinExistence type="predicted"/>
<comment type="caution">
    <text evidence="1">The sequence shown here is derived from an EMBL/GenBank/DDBJ whole genome shotgun (WGS) entry which is preliminary data.</text>
</comment>
<gene>
    <name evidence="1" type="ORF">O6H91_04G083600</name>
</gene>
<protein>
    <submittedName>
        <fullName evidence="1">Uncharacterized protein</fullName>
    </submittedName>
</protein>
<dbReference type="Proteomes" id="UP001162992">
    <property type="component" value="Chromosome 4"/>
</dbReference>
<evidence type="ECO:0000313" key="1">
    <source>
        <dbReference type="EMBL" id="KAJ7559405.1"/>
    </source>
</evidence>
<evidence type="ECO:0000313" key="2">
    <source>
        <dbReference type="Proteomes" id="UP001162992"/>
    </source>
</evidence>
<dbReference type="EMBL" id="CM055095">
    <property type="protein sequence ID" value="KAJ7559405.1"/>
    <property type="molecule type" value="Genomic_DNA"/>
</dbReference>
<name>A0ACC2DZ30_DIPCM</name>